<dbReference type="OMA" id="LCCCETW"/>
<evidence type="ECO:0000313" key="1">
    <source>
        <dbReference type="EMBL" id="KDR21913.1"/>
    </source>
</evidence>
<proteinExistence type="predicted"/>
<organism evidence="1 2">
    <name type="scientific">Zootermopsis nevadensis</name>
    <name type="common">Dampwood termite</name>
    <dbReference type="NCBI Taxonomy" id="136037"/>
    <lineage>
        <taxon>Eukaryota</taxon>
        <taxon>Metazoa</taxon>
        <taxon>Ecdysozoa</taxon>
        <taxon>Arthropoda</taxon>
        <taxon>Hexapoda</taxon>
        <taxon>Insecta</taxon>
        <taxon>Pterygota</taxon>
        <taxon>Neoptera</taxon>
        <taxon>Polyneoptera</taxon>
        <taxon>Dictyoptera</taxon>
        <taxon>Blattodea</taxon>
        <taxon>Blattoidea</taxon>
        <taxon>Termitoidae</taxon>
        <taxon>Termopsidae</taxon>
        <taxon>Zootermopsis</taxon>
    </lineage>
</organism>
<dbReference type="eggNOG" id="KOG1075">
    <property type="taxonomic scope" value="Eukaryota"/>
</dbReference>
<accession>A0A067RFT7</accession>
<name>A0A067RFT7_ZOONE</name>
<gene>
    <name evidence="1" type="ORF">L798_00464</name>
</gene>
<evidence type="ECO:0000313" key="2">
    <source>
        <dbReference type="Proteomes" id="UP000027135"/>
    </source>
</evidence>
<keyword evidence="2" id="KW-1185">Reference proteome</keyword>
<protein>
    <recommendedName>
        <fullName evidence="3">Endonuclease-reverse transcriptase</fullName>
    </recommendedName>
</protein>
<dbReference type="Proteomes" id="UP000027135">
    <property type="component" value="Unassembled WGS sequence"/>
</dbReference>
<dbReference type="AlphaFoldDB" id="A0A067RFT7"/>
<reference evidence="1 2" key="1">
    <citation type="journal article" date="2014" name="Nat. Commun.">
        <title>Molecular traces of alternative social organization in a termite genome.</title>
        <authorList>
            <person name="Terrapon N."/>
            <person name="Li C."/>
            <person name="Robertson H.M."/>
            <person name="Ji L."/>
            <person name="Meng X."/>
            <person name="Booth W."/>
            <person name="Chen Z."/>
            <person name="Childers C.P."/>
            <person name="Glastad K.M."/>
            <person name="Gokhale K."/>
            <person name="Gowin J."/>
            <person name="Gronenberg W."/>
            <person name="Hermansen R.A."/>
            <person name="Hu H."/>
            <person name="Hunt B.G."/>
            <person name="Huylmans A.K."/>
            <person name="Khalil S.M."/>
            <person name="Mitchell R.D."/>
            <person name="Munoz-Torres M.C."/>
            <person name="Mustard J.A."/>
            <person name="Pan H."/>
            <person name="Reese J.T."/>
            <person name="Scharf M.E."/>
            <person name="Sun F."/>
            <person name="Vogel H."/>
            <person name="Xiao J."/>
            <person name="Yang W."/>
            <person name="Yang Z."/>
            <person name="Yang Z."/>
            <person name="Zhou J."/>
            <person name="Zhu J."/>
            <person name="Brent C.S."/>
            <person name="Elsik C.G."/>
            <person name="Goodisman M.A."/>
            <person name="Liberles D.A."/>
            <person name="Roe R.M."/>
            <person name="Vargo E.L."/>
            <person name="Vilcinskas A."/>
            <person name="Wang J."/>
            <person name="Bornberg-Bauer E."/>
            <person name="Korb J."/>
            <person name="Zhang G."/>
            <person name="Liebig J."/>
        </authorList>
    </citation>
    <scope>NUCLEOTIDE SEQUENCE [LARGE SCALE GENOMIC DNA]</scope>
    <source>
        <tissue evidence="1">Whole organism</tissue>
    </source>
</reference>
<dbReference type="InParanoid" id="A0A067RFT7"/>
<sequence>KLKIKIYKSVILPVVLCCCETWSLTLWEEHRLMVFKNRVLRRTSGPKREGDGSWRKLHNDELHDLYSSPDISRRMRWAGHVARMDGTSGVHRVLVGKPEGKRPLGRPRRRWEDNLRRDLWEIGVEVDWILSAQDRVRWRALVNSVKNLRVR</sequence>
<dbReference type="EMBL" id="KK852530">
    <property type="protein sequence ID" value="KDR21913.1"/>
    <property type="molecule type" value="Genomic_DNA"/>
</dbReference>
<dbReference type="PANTHER" id="PTHR47027:SF20">
    <property type="entry name" value="REVERSE TRANSCRIPTASE-LIKE PROTEIN WITH RNA-DIRECTED DNA POLYMERASE DOMAIN"/>
    <property type="match status" value="1"/>
</dbReference>
<dbReference type="PANTHER" id="PTHR47027">
    <property type="entry name" value="REVERSE TRANSCRIPTASE DOMAIN-CONTAINING PROTEIN"/>
    <property type="match status" value="1"/>
</dbReference>
<evidence type="ECO:0008006" key="3">
    <source>
        <dbReference type="Google" id="ProtNLM"/>
    </source>
</evidence>
<feature type="non-terminal residue" evidence="1">
    <location>
        <position position="1"/>
    </location>
</feature>